<keyword evidence="3" id="KW-0732">Signal</keyword>
<feature type="signal peptide" evidence="3">
    <location>
        <begin position="1"/>
        <end position="20"/>
    </location>
</feature>
<dbReference type="WBParaSite" id="PTRK_0000851100.1">
    <property type="protein sequence ID" value="PTRK_0000851100.1"/>
    <property type="gene ID" value="PTRK_0000851100"/>
</dbReference>
<evidence type="ECO:0000313" key="4">
    <source>
        <dbReference type="Proteomes" id="UP000038045"/>
    </source>
</evidence>
<reference evidence="5" key="1">
    <citation type="submission" date="2017-02" db="UniProtKB">
        <authorList>
            <consortium name="WormBaseParasite"/>
        </authorList>
    </citation>
    <scope>IDENTIFICATION</scope>
</reference>
<keyword evidence="2" id="KW-0472">Membrane</keyword>
<dbReference type="AlphaFoldDB" id="A0A0N4ZK79"/>
<sequence length="788" mass="90889">MSWILTILILLPLNFNLIQSADYKCYESGIFNSWKYVRYDLIFLYYNARYYDGRVYELWKRGFNENGGDQKYIQIKTKFSLINIKNVETIALDLSTIYKVGYPSDGIRHFAIALCPVLYNRQLDFLYFNDYNNRELLKVPHNSIKCSVGQCGMGFIFKKGSGDNWLYSKSNGESNYGLYIYFTSGNIGLPLIFIGPRYNEEFKPIVACPYLHWVDNYNNANFEPEPYVKDDFLKLEADFNRHRMVVVFETQQTVAIPSDFGSLKRHVHDVFKCGTLVQRPPGVGELRVDVVLSLHEEISYNDIKKGAITFKKGRTYCGELDVTDQYFYGLIPKESTYDEKIQLLYFPHDVEMYYGEKIYIYDKGLITKTRSNNLDISSDGFDSNYFYNNLHFYPPICVGKVENIATTIRPSIDNYVLSPMKNGSGDMDTYKVNIENVATKKMGCSTTKKDSKNRAYLNYYKYKYKVNIKKIADYDGKTYVGSANETIEIPIYPEKFFGTYECIMSTNETTENLTRSIKFKIIPFKKFSINVSTKESSNGTIMDKQDGGTKEHLNKTTSQIIDEYTEKISKSIINVNKKDKRMYKCEFYDTQGTRIVEMHVQYPNNKEFIYKYGKPNMEEFNIEYNKDIVFYPPPRIGYESDVNVECYYTLPGTEGVIKIYNILFDEEESDEDKSLNEYLVPVIIICTTIIVVALGIVGYISTRKIKRRRKLRKLVLASASSGSSSSNASSISEGSLSTLEIKKRPKSRSVASTIKIPSRSKSKSKSRSKSRSRTKLVKLNTNVSKSRS</sequence>
<keyword evidence="4" id="KW-1185">Reference proteome</keyword>
<feature type="transmembrane region" description="Helical" evidence="2">
    <location>
        <begin position="678"/>
        <end position="700"/>
    </location>
</feature>
<feature type="compositionally biased region" description="Polar residues" evidence="1">
    <location>
        <begin position="779"/>
        <end position="788"/>
    </location>
</feature>
<keyword evidence="2" id="KW-1133">Transmembrane helix</keyword>
<evidence type="ECO:0000313" key="5">
    <source>
        <dbReference type="WBParaSite" id="PTRK_0000851100.1"/>
    </source>
</evidence>
<feature type="region of interest" description="Disordered" evidence="1">
    <location>
        <begin position="739"/>
        <end position="788"/>
    </location>
</feature>
<protein>
    <submittedName>
        <fullName evidence="5">Ig-like domain-containing protein</fullName>
    </submittedName>
</protein>
<keyword evidence="2" id="KW-0812">Transmembrane</keyword>
<feature type="compositionally biased region" description="Basic residues" evidence="1">
    <location>
        <begin position="758"/>
        <end position="776"/>
    </location>
</feature>
<evidence type="ECO:0000256" key="1">
    <source>
        <dbReference type="SAM" id="MobiDB-lite"/>
    </source>
</evidence>
<accession>A0A0N4ZK79</accession>
<evidence type="ECO:0000256" key="2">
    <source>
        <dbReference type="SAM" id="Phobius"/>
    </source>
</evidence>
<proteinExistence type="predicted"/>
<name>A0A0N4ZK79_PARTI</name>
<feature type="chain" id="PRO_5005891844" evidence="3">
    <location>
        <begin position="21"/>
        <end position="788"/>
    </location>
</feature>
<dbReference type="Proteomes" id="UP000038045">
    <property type="component" value="Unplaced"/>
</dbReference>
<organism evidence="4 5">
    <name type="scientific">Parastrongyloides trichosuri</name>
    <name type="common">Possum-specific nematode worm</name>
    <dbReference type="NCBI Taxonomy" id="131310"/>
    <lineage>
        <taxon>Eukaryota</taxon>
        <taxon>Metazoa</taxon>
        <taxon>Ecdysozoa</taxon>
        <taxon>Nematoda</taxon>
        <taxon>Chromadorea</taxon>
        <taxon>Rhabditida</taxon>
        <taxon>Tylenchina</taxon>
        <taxon>Panagrolaimomorpha</taxon>
        <taxon>Strongyloidoidea</taxon>
        <taxon>Strongyloididae</taxon>
        <taxon>Parastrongyloides</taxon>
    </lineage>
</organism>
<evidence type="ECO:0000256" key="3">
    <source>
        <dbReference type="SAM" id="SignalP"/>
    </source>
</evidence>